<comment type="similarity">
    <text evidence="1 7">Belongs to the aldehyde dehydrogenase family.</text>
</comment>
<name>A0A0K1JH60_9MICO</name>
<evidence type="ECO:0000256" key="3">
    <source>
        <dbReference type="ARBA" id="ARBA00023002"/>
    </source>
</evidence>
<dbReference type="Proteomes" id="UP000066480">
    <property type="component" value="Chromosome"/>
</dbReference>
<dbReference type="CDD" id="cd07101">
    <property type="entry name" value="ALDH_SSADH2_GabD2"/>
    <property type="match status" value="1"/>
</dbReference>
<evidence type="ECO:0000313" key="11">
    <source>
        <dbReference type="Proteomes" id="UP000066480"/>
    </source>
</evidence>
<evidence type="ECO:0000256" key="8">
    <source>
        <dbReference type="SAM" id="MobiDB-lite"/>
    </source>
</evidence>
<dbReference type="InterPro" id="IPR016163">
    <property type="entry name" value="Ald_DH_C"/>
</dbReference>
<dbReference type="Gene3D" id="3.40.605.10">
    <property type="entry name" value="Aldehyde Dehydrogenase, Chain A, domain 1"/>
    <property type="match status" value="1"/>
</dbReference>
<keyword evidence="3 7" id="KW-0560">Oxidoreductase</keyword>
<keyword evidence="11" id="KW-1185">Reference proteome</keyword>
<feature type="active site" evidence="6">
    <location>
        <position position="272"/>
    </location>
</feature>
<organism evidence="10 11">
    <name type="scientific">Luteipulveratus mongoliensis</name>
    <dbReference type="NCBI Taxonomy" id="571913"/>
    <lineage>
        <taxon>Bacteria</taxon>
        <taxon>Bacillati</taxon>
        <taxon>Actinomycetota</taxon>
        <taxon>Actinomycetes</taxon>
        <taxon>Micrococcales</taxon>
        <taxon>Dermacoccaceae</taxon>
        <taxon>Luteipulveratus</taxon>
    </lineage>
</organism>
<dbReference type="AlphaFoldDB" id="A0A0K1JH60"/>
<dbReference type="InterPro" id="IPR029510">
    <property type="entry name" value="Ald_DH_CS_GLU"/>
</dbReference>
<accession>A0A0K1JH60</accession>
<gene>
    <name evidence="10" type="primary">gabD2</name>
    <name evidence="10" type="ORF">VV02_09575</name>
</gene>
<dbReference type="Gene3D" id="3.40.309.10">
    <property type="entry name" value="Aldehyde Dehydrogenase, Chain A, domain 2"/>
    <property type="match status" value="1"/>
</dbReference>
<dbReference type="STRING" id="571913.VV02_09575"/>
<sequence>MTESLVAQTESSAPSEPSPAPYVVPSGLAVRLARRVVAPARAETQASVSPLTGGHLADLPVSTIDSVDHAYRSAREAQARWASQPIAARARVLLRLHDLVFRNQNELLDLIQLESGKTRGQAFEEILDVAGVCRHYARKAEHYLKPRKRLGAIPVLTQTVELRHPKGVVGVVAPWNYPLSMSVTDLIPALLAGNAVVVRPDEKSALTALRSFELLDQAGLPEGLLQVVLGDGPTIGKAVLDRADYVMFTGSTATGRTVARDAGERLVGASLELGGKNAMYIAADANLKAAADCAVRSVFSSAGQLCISIERLILHEAIADEFLTHFIKRVRAMKIGPDLAWGNTMGSLISQAQLDKVTEHVEDARAKGATVLAGGRARPELGPYFYEPTVLEGVTAAMTCRDEETFGPVVSVYRVSTDDEAVALANDTSYGLNASVFTKDISRGRGLAARIKAGTVNVNEGYVSAWGSNGSPMGGMRQSGVGRRHGAEGIWKYTESQTVAVQHLMPIAPTKGVPEKLWAKSMVLGLKAMKAGRIS</sequence>
<dbReference type="Pfam" id="PF00171">
    <property type="entry name" value="Aldedh"/>
    <property type="match status" value="1"/>
</dbReference>
<dbReference type="PANTHER" id="PTHR11699">
    <property type="entry name" value="ALDEHYDE DEHYDROGENASE-RELATED"/>
    <property type="match status" value="1"/>
</dbReference>
<evidence type="ECO:0000256" key="5">
    <source>
        <dbReference type="ARBA" id="ARBA00048559"/>
    </source>
</evidence>
<dbReference type="GO" id="GO:0036243">
    <property type="term" value="F:succinate-semialdehyde dehydrogenase (NADP+) activity"/>
    <property type="evidence" value="ECO:0007669"/>
    <property type="project" value="UniProtKB-EC"/>
</dbReference>
<dbReference type="OrthoDB" id="6882680at2"/>
<dbReference type="FunFam" id="3.40.605.10:FF:000010">
    <property type="entry name" value="N-succinylglutamate 5-semialdehyde dehydrogenase"/>
    <property type="match status" value="1"/>
</dbReference>
<evidence type="ECO:0000256" key="6">
    <source>
        <dbReference type="PROSITE-ProRule" id="PRU10007"/>
    </source>
</evidence>
<dbReference type="SUPFAM" id="SSF53720">
    <property type="entry name" value="ALDH-like"/>
    <property type="match status" value="1"/>
</dbReference>
<reference evidence="10 11" key="1">
    <citation type="submission" date="2015-03" db="EMBL/GenBank/DDBJ databases">
        <title>Luteipulveratus halotolerans sp. nov., a novel actinobacterium (Dermacoccaceae) from Sarawak, Malaysia.</title>
        <authorList>
            <person name="Juboi H."/>
            <person name="Basik A."/>
            <person name="Shamsul S.S."/>
            <person name="Arnold P."/>
            <person name="Schmitt E.K."/>
            <person name="Sanglier J.-J."/>
            <person name="Yeo T."/>
        </authorList>
    </citation>
    <scope>NUCLEOTIDE SEQUENCE [LARGE SCALE GENOMIC DNA]</scope>
    <source>
        <strain evidence="10 11">MN07-A0370</strain>
    </source>
</reference>
<dbReference type="PATRIC" id="fig|571913.6.peg.1956"/>
<evidence type="ECO:0000256" key="2">
    <source>
        <dbReference type="ARBA" id="ARBA00022857"/>
    </source>
</evidence>
<evidence type="ECO:0000256" key="4">
    <source>
        <dbReference type="ARBA" id="ARBA00039122"/>
    </source>
</evidence>
<dbReference type="EC" id="1.2.1.79" evidence="4"/>
<dbReference type="NCBIfam" id="NF006916">
    <property type="entry name" value="PRK09407.1"/>
    <property type="match status" value="1"/>
</dbReference>
<dbReference type="RefSeq" id="WP_052591203.1">
    <property type="nucleotide sequence ID" value="NZ_CP011112.1"/>
</dbReference>
<evidence type="ECO:0000256" key="1">
    <source>
        <dbReference type="ARBA" id="ARBA00009986"/>
    </source>
</evidence>
<dbReference type="EMBL" id="CP011112">
    <property type="protein sequence ID" value="AKU16049.1"/>
    <property type="molecule type" value="Genomic_DNA"/>
</dbReference>
<dbReference type="InterPro" id="IPR016162">
    <property type="entry name" value="Ald_DH_N"/>
</dbReference>
<evidence type="ECO:0000313" key="10">
    <source>
        <dbReference type="EMBL" id="AKU16049.1"/>
    </source>
</evidence>
<protein>
    <recommendedName>
        <fullName evidence="4">succinate-semialdehyde dehydrogenase (NADP(+))</fullName>
        <ecNumber evidence="4">1.2.1.79</ecNumber>
    </recommendedName>
</protein>
<dbReference type="FunFam" id="3.40.309.10:FF:000009">
    <property type="entry name" value="Aldehyde dehydrogenase A"/>
    <property type="match status" value="1"/>
</dbReference>
<dbReference type="InterPro" id="IPR015590">
    <property type="entry name" value="Aldehyde_DH_dom"/>
</dbReference>
<evidence type="ECO:0000259" key="9">
    <source>
        <dbReference type="Pfam" id="PF00171"/>
    </source>
</evidence>
<proteinExistence type="inferred from homology"/>
<dbReference type="PROSITE" id="PS00687">
    <property type="entry name" value="ALDEHYDE_DEHYDR_GLU"/>
    <property type="match status" value="1"/>
</dbReference>
<keyword evidence="2" id="KW-0521">NADP</keyword>
<comment type="catalytic activity">
    <reaction evidence="5">
        <text>succinate semialdehyde + NADP(+) + H2O = succinate + NADPH + 2 H(+)</text>
        <dbReference type="Rhea" id="RHEA:13213"/>
        <dbReference type="ChEBI" id="CHEBI:15377"/>
        <dbReference type="ChEBI" id="CHEBI:15378"/>
        <dbReference type="ChEBI" id="CHEBI:30031"/>
        <dbReference type="ChEBI" id="CHEBI:57706"/>
        <dbReference type="ChEBI" id="CHEBI:57783"/>
        <dbReference type="ChEBI" id="CHEBI:58349"/>
        <dbReference type="EC" id="1.2.1.79"/>
    </reaction>
</comment>
<feature type="domain" description="Aldehyde dehydrogenase" evidence="9">
    <location>
        <begin position="42"/>
        <end position="499"/>
    </location>
</feature>
<dbReference type="KEGG" id="lmoi:VV02_09575"/>
<dbReference type="InterPro" id="IPR016161">
    <property type="entry name" value="Ald_DH/histidinol_DH"/>
</dbReference>
<evidence type="ECO:0000256" key="7">
    <source>
        <dbReference type="RuleBase" id="RU003345"/>
    </source>
</evidence>
<feature type="region of interest" description="Disordered" evidence="8">
    <location>
        <begin position="1"/>
        <end position="20"/>
    </location>
</feature>